<evidence type="ECO:0000256" key="3">
    <source>
        <dbReference type="ARBA" id="ARBA00023014"/>
    </source>
</evidence>
<keyword evidence="7" id="KW-1185">Reference proteome</keyword>
<gene>
    <name evidence="6" type="ORF">GJW-30_1_01265</name>
</gene>
<dbReference type="PANTHER" id="PTHR43432:SF3">
    <property type="entry name" value="SLR0285 PROTEIN"/>
    <property type="match status" value="1"/>
</dbReference>
<sequence>MARSNKPFPKKPVFANPVKDSPYAFTFDETEIKPQAQKGRGAVSNQASTRFERYTSVRVDDGWQHAGSETEEEPRPETQLFLDTSRSIVMRNDSPDIGFSASLNPYRGCEHGCVYCFARPSHAYLGMSPGLDFETKIFHKPNAAELLRAEFARRTYRPESILIGINTDCYQPLERKLEITRSILKVMDEHRHPCSIITKSALILRDLDILAPMAARRLVRVAVTLGTLSADIHRKLEPRAPAPQKRVATMRALSAAGIPVTIMVAPMIPAINDHEVEGLLEAAHDAGVRHAGYTVLRLPWELKQIFEEWLTAHFPDRASHVLSLLRQIYGGKLYDSAWGVRGRGTGPYAQLIGQRFRVACEKLGLNRDDKTLDHSQFRKPSKNPGQMEMFGD</sequence>
<dbReference type="EMBL" id="AP014946">
    <property type="protein sequence ID" value="BAT58738.1"/>
    <property type="molecule type" value="Genomic_DNA"/>
</dbReference>
<dbReference type="GO" id="GO:0046872">
    <property type="term" value="F:metal ion binding"/>
    <property type="evidence" value="ECO:0007669"/>
    <property type="project" value="UniProtKB-KW"/>
</dbReference>
<evidence type="ECO:0000313" key="6">
    <source>
        <dbReference type="EMBL" id="BAT58738.1"/>
    </source>
</evidence>
<dbReference type="PANTHER" id="PTHR43432">
    <property type="entry name" value="SLR0285 PROTEIN"/>
    <property type="match status" value="1"/>
</dbReference>
<dbReference type="InterPro" id="IPR007197">
    <property type="entry name" value="rSAM"/>
</dbReference>
<dbReference type="Pfam" id="PF04055">
    <property type="entry name" value="Radical_SAM"/>
    <property type="match status" value="1"/>
</dbReference>
<dbReference type="KEGG" id="vgo:GJW-30_1_01265"/>
<dbReference type="Proteomes" id="UP000236884">
    <property type="component" value="Chromosome"/>
</dbReference>
<dbReference type="SFLD" id="SFLDS00029">
    <property type="entry name" value="Radical_SAM"/>
    <property type="match status" value="1"/>
</dbReference>
<reference evidence="6 7" key="1">
    <citation type="submission" date="2015-08" db="EMBL/GenBank/DDBJ databases">
        <title>Investigation of the bacterial diversity of lava forest soil.</title>
        <authorList>
            <person name="Lee J.S."/>
        </authorList>
    </citation>
    <scope>NUCLEOTIDE SEQUENCE [LARGE SCALE GENOMIC DNA]</scope>
    <source>
        <strain evidence="6 7">GJW-30</strain>
    </source>
</reference>
<dbReference type="InterPro" id="IPR040086">
    <property type="entry name" value="MJ0683-like"/>
</dbReference>
<protein>
    <submittedName>
        <fullName evidence="6">Radical SAM superfamily protein</fullName>
    </submittedName>
</protein>
<evidence type="ECO:0000313" key="7">
    <source>
        <dbReference type="Proteomes" id="UP000236884"/>
    </source>
</evidence>
<dbReference type="InterPro" id="IPR006638">
    <property type="entry name" value="Elp3/MiaA/NifB-like_rSAM"/>
</dbReference>
<dbReference type="InterPro" id="IPR058240">
    <property type="entry name" value="rSAM_sf"/>
</dbReference>
<evidence type="ECO:0000256" key="4">
    <source>
        <dbReference type="SAM" id="MobiDB-lite"/>
    </source>
</evidence>
<dbReference type="SUPFAM" id="SSF102114">
    <property type="entry name" value="Radical SAM enzymes"/>
    <property type="match status" value="1"/>
</dbReference>
<dbReference type="CDD" id="cd01335">
    <property type="entry name" value="Radical_SAM"/>
    <property type="match status" value="1"/>
</dbReference>
<dbReference type="PROSITE" id="PS51918">
    <property type="entry name" value="RADICAL_SAM"/>
    <property type="match status" value="1"/>
</dbReference>
<name>A0A0S3PS10_9BRAD</name>
<evidence type="ECO:0000256" key="2">
    <source>
        <dbReference type="ARBA" id="ARBA00023004"/>
    </source>
</evidence>
<dbReference type="AlphaFoldDB" id="A0A0S3PS10"/>
<dbReference type="RefSeq" id="WP_096358690.1">
    <property type="nucleotide sequence ID" value="NZ_AP014946.1"/>
</dbReference>
<dbReference type="NCBIfam" id="NF033668">
    <property type="entry name" value="rSAM_PA0069"/>
    <property type="match status" value="1"/>
</dbReference>
<dbReference type="OrthoDB" id="9785699at2"/>
<dbReference type="GO" id="GO:0051536">
    <property type="term" value="F:iron-sulfur cluster binding"/>
    <property type="evidence" value="ECO:0007669"/>
    <property type="project" value="UniProtKB-KW"/>
</dbReference>
<organism evidence="6 7">
    <name type="scientific">Variibacter gotjawalensis</name>
    <dbReference type="NCBI Taxonomy" id="1333996"/>
    <lineage>
        <taxon>Bacteria</taxon>
        <taxon>Pseudomonadati</taxon>
        <taxon>Pseudomonadota</taxon>
        <taxon>Alphaproteobacteria</taxon>
        <taxon>Hyphomicrobiales</taxon>
        <taxon>Nitrobacteraceae</taxon>
        <taxon>Variibacter</taxon>
    </lineage>
</organism>
<keyword evidence="1" id="KW-0479">Metal-binding</keyword>
<evidence type="ECO:0000259" key="5">
    <source>
        <dbReference type="PROSITE" id="PS51918"/>
    </source>
</evidence>
<evidence type="ECO:0000256" key="1">
    <source>
        <dbReference type="ARBA" id="ARBA00022723"/>
    </source>
</evidence>
<dbReference type="Gene3D" id="3.80.30.30">
    <property type="match status" value="1"/>
</dbReference>
<dbReference type="SFLD" id="SFLDG01084">
    <property type="entry name" value="Uncharacterised_Radical_SAM_Su"/>
    <property type="match status" value="1"/>
</dbReference>
<dbReference type="GO" id="GO:0003824">
    <property type="term" value="F:catalytic activity"/>
    <property type="evidence" value="ECO:0007669"/>
    <property type="project" value="InterPro"/>
</dbReference>
<keyword evidence="3" id="KW-0411">Iron-sulfur</keyword>
<accession>A0A0S3PS10</accession>
<feature type="domain" description="Radical SAM core" evidence="5">
    <location>
        <begin position="95"/>
        <end position="332"/>
    </location>
</feature>
<dbReference type="SMART" id="SM00729">
    <property type="entry name" value="Elp3"/>
    <property type="match status" value="1"/>
</dbReference>
<feature type="region of interest" description="Disordered" evidence="4">
    <location>
        <begin position="372"/>
        <end position="392"/>
    </location>
</feature>
<proteinExistence type="predicted"/>
<keyword evidence="2" id="KW-0408">Iron</keyword>